<dbReference type="PANTHER" id="PTHR12809:SF2">
    <property type="entry name" value="MEDIATOR OF RNA POLYMERASE II TRANSCRIPTION SUBUNIT 14"/>
    <property type="match status" value="1"/>
</dbReference>
<keyword evidence="6 9" id="KW-0804">Transcription</keyword>
<evidence type="ECO:0000256" key="2">
    <source>
        <dbReference type="ARBA" id="ARBA00007813"/>
    </source>
</evidence>
<comment type="function">
    <text evidence="9">Component of the Mediator complex, a coactivator involved in the regulated transcription of nearly all RNA polymerase II-dependent genes. Mediator functions as a bridge to convey information from gene-specific regulatory proteins to the basal RNA polymerase II transcription machinery. Mediator is recruited to promoters by direct interactions with regulatory proteins and serves as a scaffold for the assembly of a functional preinitiation complex with RNA polymerase II and the general transcription factors.</text>
</comment>
<feature type="region of interest" description="Disordered" evidence="10">
    <location>
        <begin position="952"/>
        <end position="977"/>
    </location>
</feature>
<evidence type="ECO:0000256" key="9">
    <source>
        <dbReference type="RuleBase" id="RU365082"/>
    </source>
</evidence>
<comment type="caution">
    <text evidence="12">The sequence shown here is derived from an EMBL/GenBank/DDBJ whole genome shotgun (WGS) entry which is preliminary data.</text>
</comment>
<evidence type="ECO:0000313" key="13">
    <source>
        <dbReference type="Proteomes" id="UP000765509"/>
    </source>
</evidence>
<dbReference type="GO" id="GO:0070847">
    <property type="term" value="C:core mediator complex"/>
    <property type="evidence" value="ECO:0007669"/>
    <property type="project" value="TreeGrafter"/>
</dbReference>
<comment type="subunit">
    <text evidence="9">Component of the Mediator complex.</text>
</comment>
<organism evidence="12 13">
    <name type="scientific">Austropuccinia psidii MF-1</name>
    <dbReference type="NCBI Taxonomy" id="1389203"/>
    <lineage>
        <taxon>Eukaryota</taxon>
        <taxon>Fungi</taxon>
        <taxon>Dikarya</taxon>
        <taxon>Basidiomycota</taxon>
        <taxon>Pucciniomycotina</taxon>
        <taxon>Pucciniomycetes</taxon>
        <taxon>Pucciniales</taxon>
        <taxon>Sphaerophragmiaceae</taxon>
        <taxon>Austropuccinia</taxon>
    </lineage>
</organism>
<keyword evidence="7 9" id="KW-0539">Nucleus</keyword>
<evidence type="ECO:0000313" key="12">
    <source>
        <dbReference type="EMBL" id="MBW0464665.1"/>
    </source>
</evidence>
<comment type="subcellular location">
    <subcellularLocation>
        <location evidence="1 9">Nucleus</location>
    </subcellularLocation>
</comment>
<dbReference type="EMBL" id="AVOT02000844">
    <property type="protein sequence ID" value="MBW0464665.1"/>
    <property type="molecule type" value="Genomic_DNA"/>
</dbReference>
<dbReference type="InterPro" id="IPR013947">
    <property type="entry name" value="Mediator_Med14"/>
</dbReference>
<keyword evidence="13" id="KW-1185">Reference proteome</keyword>
<accession>A0A9Q3GET3</accession>
<gene>
    <name evidence="12" type="ORF">O181_004380</name>
</gene>
<dbReference type="GO" id="GO:0003712">
    <property type="term" value="F:transcription coregulator activity"/>
    <property type="evidence" value="ECO:0007669"/>
    <property type="project" value="UniProtKB-UniRule"/>
</dbReference>
<evidence type="ECO:0000256" key="1">
    <source>
        <dbReference type="ARBA" id="ARBA00004123"/>
    </source>
</evidence>
<evidence type="ECO:0000259" key="11">
    <source>
        <dbReference type="Pfam" id="PF08638"/>
    </source>
</evidence>
<evidence type="ECO:0000256" key="7">
    <source>
        <dbReference type="ARBA" id="ARBA00023242"/>
    </source>
</evidence>
<sequence>MVITLNLHQVNQSINSNPMKNSSQIIPNHSNHSNSMSPNHSSSINQKSNNLKSKFDKALTILDSSSNNFSFPISIDQLDPQTINQIDQLELGRQWGPHLVPLQFVIQRTIAQVFNELQMLAETSPTLDDFERKKRVIDYVIHSRRQIIKLLVLVKWSSNSSSVHKIMSIVEFLQRQNRQVERTVDILKASKQNFYSARMRNYDLPTALRVLTQGYPTLPGQLIEEFETKPKLTDSQVIKIMEDLNDLIRFRLAGFSNEVLPKEFRSYQICDGRVIFRVDHLFECSLTLGGGDSDSQWYLLHVEFLFKVAGPRGKDFSSTPQGLARDQIIELGNQIMAPTGQTTSNQNPKPPPRPLMKLFAFLRDLCLNYQMEALHYQASQLERSAWASHTRVTSESNILTILYWTHARPAPIAMTRLGQQASKVPSQPIPLGSLTISLKVETHSPSQTKVLDFLNGYPPIEKKSITDDGDYGASYKKRIQVIWHPIELAKRASRTPDQQTKLTRELLNGLMIQEGKELIFSQNETGLIELELVLEDLCLENILERAVRVHTDCIMRRAFYDLTRLEQPVGLARVESRARSAATSFASVRMIPCEVGNQTCSTRYGKSIEVVLHARHAVEVLIDQFSGRFRLQSITNQKSSTVEVDDHSIERDLNIWCQTEHNPEILKTSGDKINRNPSDMREILIQVKSNVLLNEIEFKAHRLGIRTTRNLPIRPQDLHLLSNSPSNSIFQRVCKLTTYCRLSNFKDHYLLIMITESGIQCLLILINTILGGSGGFWKFRRLERIVVPKFYGDSEANDGGLDPFTLSRAQLQYVYHHCLVQVTLNKLMIGLQNQRVSYQQLLPLTEQIISKHSKGNPVEMPILNQSFQVVGLLMIPVDRTFKKDILKEMICGRNMAIRVTLSRESYLGIQVELRMKYRAEKINSRELESVILLKQKMVERIKEFETEKKRGHDFTGMTTDPTQTQNENIPNQDEVREENENIELEWQIDEEMHEIIWMNTNFKKPEEIQLMIFKIFQIFDQNIQKRN</sequence>
<dbReference type="Pfam" id="PF08638">
    <property type="entry name" value="Med14"/>
    <property type="match status" value="1"/>
</dbReference>
<dbReference type="PANTHER" id="PTHR12809">
    <property type="entry name" value="MEDIATOR COMPLEX SUBUNIT"/>
    <property type="match status" value="1"/>
</dbReference>
<evidence type="ECO:0000256" key="4">
    <source>
        <dbReference type="ARBA" id="ARBA00023015"/>
    </source>
</evidence>
<dbReference type="GO" id="GO:0006357">
    <property type="term" value="P:regulation of transcription by RNA polymerase II"/>
    <property type="evidence" value="ECO:0007669"/>
    <property type="project" value="InterPro"/>
</dbReference>
<evidence type="ECO:0000256" key="6">
    <source>
        <dbReference type="ARBA" id="ARBA00023163"/>
    </source>
</evidence>
<dbReference type="AlphaFoldDB" id="A0A9Q3GET3"/>
<keyword evidence="4 9" id="KW-0805">Transcription regulation</keyword>
<reference evidence="12" key="1">
    <citation type="submission" date="2021-03" db="EMBL/GenBank/DDBJ databases">
        <title>Draft genome sequence of rust myrtle Austropuccinia psidii MF-1, a brazilian biotype.</title>
        <authorList>
            <person name="Quecine M.C."/>
            <person name="Pachon D.M.R."/>
            <person name="Bonatelli M.L."/>
            <person name="Correr F.H."/>
            <person name="Franceschini L.M."/>
            <person name="Leite T.F."/>
            <person name="Margarido G.R.A."/>
            <person name="Almeida C.A."/>
            <person name="Ferrarezi J.A."/>
            <person name="Labate C.A."/>
        </authorList>
    </citation>
    <scope>NUCLEOTIDE SEQUENCE</scope>
    <source>
        <strain evidence="12">MF-1</strain>
    </source>
</reference>
<name>A0A9Q3GET3_9BASI</name>
<evidence type="ECO:0000256" key="5">
    <source>
        <dbReference type="ARBA" id="ARBA00023159"/>
    </source>
</evidence>
<dbReference type="GO" id="GO:0016592">
    <property type="term" value="C:mediator complex"/>
    <property type="evidence" value="ECO:0007669"/>
    <property type="project" value="UniProtKB-UniRule"/>
</dbReference>
<keyword evidence="5 9" id="KW-0010">Activator</keyword>
<dbReference type="OrthoDB" id="205099at2759"/>
<dbReference type="Proteomes" id="UP000765509">
    <property type="component" value="Unassembled WGS sequence"/>
</dbReference>
<feature type="region of interest" description="Disordered" evidence="10">
    <location>
        <begin position="13"/>
        <end position="48"/>
    </location>
</feature>
<evidence type="ECO:0000256" key="8">
    <source>
        <dbReference type="ARBA" id="ARBA00032007"/>
    </source>
</evidence>
<evidence type="ECO:0000256" key="3">
    <source>
        <dbReference type="ARBA" id="ARBA00019619"/>
    </source>
</evidence>
<protein>
    <recommendedName>
        <fullName evidence="3 9">Mediator of RNA polymerase II transcription subunit 14</fullName>
    </recommendedName>
    <alternativeName>
        <fullName evidence="8 9">Mediator complex subunit 14</fullName>
    </alternativeName>
</protein>
<evidence type="ECO:0000256" key="10">
    <source>
        <dbReference type="SAM" id="MobiDB-lite"/>
    </source>
</evidence>
<proteinExistence type="inferred from homology"/>
<comment type="similarity">
    <text evidence="2 9">Belongs to the Mediator complex subunit 14 family.</text>
</comment>
<feature type="compositionally biased region" description="Low complexity" evidence="10">
    <location>
        <begin position="21"/>
        <end position="46"/>
    </location>
</feature>
<feature type="domain" description="Mediator complex subunit MED14 N-terminal" evidence="11">
    <location>
        <begin position="100"/>
        <end position="289"/>
    </location>
</feature>
<dbReference type="InterPro" id="IPR055122">
    <property type="entry name" value="Med14_N"/>
</dbReference>
<feature type="compositionally biased region" description="Polar residues" evidence="10">
    <location>
        <begin position="956"/>
        <end position="971"/>
    </location>
</feature>